<evidence type="ECO:0000256" key="1">
    <source>
        <dbReference type="ARBA" id="ARBA00008779"/>
    </source>
</evidence>
<feature type="chain" id="PRO_5022131926" evidence="5">
    <location>
        <begin position="25"/>
        <end position="498"/>
    </location>
</feature>
<dbReference type="PANTHER" id="PTHR42693">
    <property type="entry name" value="ARYLSULFATASE FAMILY MEMBER"/>
    <property type="match status" value="1"/>
</dbReference>
<evidence type="ECO:0000313" key="7">
    <source>
        <dbReference type="EMBL" id="QDT05924.1"/>
    </source>
</evidence>
<name>A0A517NFL5_9BACT</name>
<evidence type="ECO:0000256" key="4">
    <source>
        <dbReference type="ARBA" id="ARBA00022837"/>
    </source>
</evidence>
<dbReference type="InterPro" id="IPR000917">
    <property type="entry name" value="Sulfatase_N"/>
</dbReference>
<evidence type="ECO:0000313" key="8">
    <source>
        <dbReference type="Proteomes" id="UP000318538"/>
    </source>
</evidence>
<dbReference type="RefSeq" id="WP_218933396.1">
    <property type="nucleotide sequence ID" value="NZ_CP036525.1"/>
</dbReference>
<dbReference type="AlphaFoldDB" id="A0A517NFL5"/>
<keyword evidence="8" id="KW-1185">Reference proteome</keyword>
<dbReference type="InterPro" id="IPR050738">
    <property type="entry name" value="Sulfatase"/>
</dbReference>
<organism evidence="7 8">
    <name type="scientific">Rubripirellula lacrimiformis</name>
    <dbReference type="NCBI Taxonomy" id="1930273"/>
    <lineage>
        <taxon>Bacteria</taxon>
        <taxon>Pseudomonadati</taxon>
        <taxon>Planctomycetota</taxon>
        <taxon>Planctomycetia</taxon>
        <taxon>Pirellulales</taxon>
        <taxon>Pirellulaceae</taxon>
        <taxon>Rubripirellula</taxon>
    </lineage>
</organism>
<dbReference type="Pfam" id="PF00884">
    <property type="entry name" value="Sulfatase"/>
    <property type="match status" value="1"/>
</dbReference>
<protein>
    <submittedName>
        <fullName evidence="7">Choline-sulfatase</fullName>
        <ecNumber evidence="7">3.1.6.6</ecNumber>
    </submittedName>
</protein>
<dbReference type="CDD" id="cd16027">
    <property type="entry name" value="SGSH"/>
    <property type="match status" value="1"/>
</dbReference>
<dbReference type="PROSITE" id="PS00523">
    <property type="entry name" value="SULFATASE_1"/>
    <property type="match status" value="1"/>
</dbReference>
<evidence type="ECO:0000259" key="6">
    <source>
        <dbReference type="Pfam" id="PF00884"/>
    </source>
</evidence>
<comment type="similarity">
    <text evidence="1">Belongs to the sulfatase family.</text>
</comment>
<dbReference type="PANTHER" id="PTHR42693:SF53">
    <property type="entry name" value="ENDO-4-O-SULFATASE"/>
    <property type="match status" value="1"/>
</dbReference>
<dbReference type="Proteomes" id="UP000318538">
    <property type="component" value="Chromosome"/>
</dbReference>
<dbReference type="SUPFAM" id="SSF53649">
    <property type="entry name" value="Alkaline phosphatase-like"/>
    <property type="match status" value="1"/>
</dbReference>
<accession>A0A517NFL5</accession>
<dbReference type="KEGG" id="rlc:K227x_43290"/>
<keyword evidence="4" id="KW-0106">Calcium</keyword>
<proteinExistence type="inferred from homology"/>
<dbReference type="GO" id="GO:0004065">
    <property type="term" value="F:arylsulfatase activity"/>
    <property type="evidence" value="ECO:0007669"/>
    <property type="project" value="TreeGrafter"/>
</dbReference>
<keyword evidence="2" id="KW-0479">Metal-binding</keyword>
<feature type="signal peptide" evidence="5">
    <location>
        <begin position="1"/>
        <end position="24"/>
    </location>
</feature>
<dbReference type="EMBL" id="CP036525">
    <property type="protein sequence ID" value="QDT05924.1"/>
    <property type="molecule type" value="Genomic_DNA"/>
</dbReference>
<gene>
    <name evidence="7" type="primary">betC_10</name>
    <name evidence="7" type="ORF">K227x_43290</name>
</gene>
<dbReference type="Gene3D" id="3.40.720.10">
    <property type="entry name" value="Alkaline Phosphatase, subunit A"/>
    <property type="match status" value="1"/>
</dbReference>
<evidence type="ECO:0000256" key="3">
    <source>
        <dbReference type="ARBA" id="ARBA00022801"/>
    </source>
</evidence>
<dbReference type="GO" id="GO:0047753">
    <property type="term" value="F:choline-sulfatase activity"/>
    <property type="evidence" value="ECO:0007669"/>
    <property type="project" value="UniProtKB-EC"/>
</dbReference>
<dbReference type="InterPro" id="IPR017850">
    <property type="entry name" value="Alkaline_phosphatase_core_sf"/>
</dbReference>
<feature type="domain" description="Sulfatase N-terminal" evidence="6">
    <location>
        <begin position="31"/>
        <end position="327"/>
    </location>
</feature>
<reference evidence="7 8" key="1">
    <citation type="submission" date="2019-02" db="EMBL/GenBank/DDBJ databases">
        <title>Deep-cultivation of Planctomycetes and their phenomic and genomic characterization uncovers novel biology.</title>
        <authorList>
            <person name="Wiegand S."/>
            <person name="Jogler M."/>
            <person name="Boedeker C."/>
            <person name="Pinto D."/>
            <person name="Vollmers J."/>
            <person name="Rivas-Marin E."/>
            <person name="Kohn T."/>
            <person name="Peeters S.H."/>
            <person name="Heuer A."/>
            <person name="Rast P."/>
            <person name="Oberbeckmann S."/>
            <person name="Bunk B."/>
            <person name="Jeske O."/>
            <person name="Meyerdierks A."/>
            <person name="Storesund J.E."/>
            <person name="Kallscheuer N."/>
            <person name="Luecker S."/>
            <person name="Lage O.M."/>
            <person name="Pohl T."/>
            <person name="Merkel B.J."/>
            <person name="Hornburger P."/>
            <person name="Mueller R.-W."/>
            <person name="Bruemmer F."/>
            <person name="Labrenz M."/>
            <person name="Spormann A.M."/>
            <person name="Op den Camp H."/>
            <person name="Overmann J."/>
            <person name="Amann R."/>
            <person name="Jetten M.S.M."/>
            <person name="Mascher T."/>
            <person name="Medema M.H."/>
            <person name="Devos D.P."/>
            <person name="Kaster A.-K."/>
            <person name="Ovreas L."/>
            <person name="Rohde M."/>
            <person name="Galperin M.Y."/>
            <person name="Jogler C."/>
        </authorList>
    </citation>
    <scope>NUCLEOTIDE SEQUENCE [LARGE SCALE GENOMIC DNA]</scope>
    <source>
        <strain evidence="7 8">K22_7</strain>
    </source>
</reference>
<dbReference type="GO" id="GO:0046872">
    <property type="term" value="F:metal ion binding"/>
    <property type="evidence" value="ECO:0007669"/>
    <property type="project" value="UniProtKB-KW"/>
</dbReference>
<sequence precursor="true">MTRCFVMLWIAACLTWTEACPCQADDPVRKPNILWIVGENFDLDFGCYGAANVATPNVDRLADEGIRYTNVFSTSPVCAPSRSAFMTGMYQTTTDTHHMRSHRDDGFRLPEGVRPITHRLQDAGYFTANIRTVGDATVGDATVGTGKLDLNFTREGDLYDSDDWSKLKDHQPFFAQINMPEAEYDIYDRKSAEKDRVRWVGEEWHPQIATPQNVSLPPYYPDHPIARSEWARYLNSVSGTDVRIGNILKQLDADGLTEDTVIVFFADNGRLEARGIHWCWDSGLHVPMVIRWPANHQAPPQYAAGKVSDELVSLIDLTASTLTMAGIEPPVVMQGRSFWGTPQTPPRRFVFSARDRIDETEIRLRSVRGKRFHYIRNFTPGAGFSTLNRYKEKCFLVKPLMRQLLAQGKLTGPPAELMQPFPDEMLYDTEADPFEINNLADSSDPQHQSQLQQMRSALDTWMAETHDRGAIPEARSIVEPFTQEMHDWFGTPAWYSPE</sequence>
<evidence type="ECO:0000256" key="5">
    <source>
        <dbReference type="SAM" id="SignalP"/>
    </source>
</evidence>
<keyword evidence="3 7" id="KW-0378">Hydrolase</keyword>
<keyword evidence="5" id="KW-0732">Signal</keyword>
<dbReference type="InterPro" id="IPR024607">
    <property type="entry name" value="Sulfatase_CS"/>
</dbReference>
<evidence type="ECO:0000256" key="2">
    <source>
        <dbReference type="ARBA" id="ARBA00022723"/>
    </source>
</evidence>
<dbReference type="EC" id="3.1.6.6" evidence="7"/>